<name>A0A4R6DRZ4_9RHOO</name>
<evidence type="ECO:0000256" key="5">
    <source>
        <dbReference type="ARBA" id="ARBA00022748"/>
    </source>
</evidence>
<dbReference type="GO" id="GO:0046872">
    <property type="term" value="F:metal ion binding"/>
    <property type="evidence" value="ECO:0007669"/>
    <property type="project" value="UniProtKB-KW"/>
</dbReference>
<keyword evidence="7" id="KW-1133">Transmembrane helix</keyword>
<keyword evidence="7" id="KW-0472">Membrane</keyword>
<dbReference type="CDD" id="cd16378">
    <property type="entry name" value="CcmH_N"/>
    <property type="match status" value="1"/>
</dbReference>
<dbReference type="RefSeq" id="WP_133594380.1">
    <property type="nucleotide sequence ID" value="NZ_SNVV01000022.1"/>
</dbReference>
<evidence type="ECO:0000256" key="3">
    <source>
        <dbReference type="ARBA" id="ARBA00022723"/>
    </source>
</evidence>
<dbReference type="PANTHER" id="PTHR47870">
    <property type="entry name" value="CYTOCHROME C-TYPE BIOGENESIS PROTEIN CCMH"/>
    <property type="match status" value="1"/>
</dbReference>
<evidence type="ECO:0000313" key="10">
    <source>
        <dbReference type="Proteomes" id="UP000295129"/>
    </source>
</evidence>
<feature type="signal peptide" evidence="7">
    <location>
        <begin position="1"/>
        <end position="27"/>
    </location>
</feature>
<evidence type="ECO:0000256" key="4">
    <source>
        <dbReference type="ARBA" id="ARBA00022729"/>
    </source>
</evidence>
<evidence type="ECO:0000313" key="9">
    <source>
        <dbReference type="EMBL" id="TDN47078.1"/>
    </source>
</evidence>
<accession>A0A4R6DRZ4</accession>
<comment type="similarity">
    <text evidence="1 7">Belongs to the CcmH/CycL/Ccl2/NrfF family.</text>
</comment>
<reference evidence="9 10" key="1">
    <citation type="submission" date="2019-03" db="EMBL/GenBank/DDBJ databases">
        <title>Genomic Encyclopedia of Type Strains, Phase IV (KMG-IV): sequencing the most valuable type-strain genomes for metagenomic binning, comparative biology and taxonomic classification.</title>
        <authorList>
            <person name="Goeker M."/>
        </authorList>
    </citation>
    <scope>NUCLEOTIDE SEQUENCE [LARGE SCALE GENOMIC DNA]</scope>
    <source>
        <strain evidence="9 10">DSM 12121</strain>
    </source>
</reference>
<proteinExistence type="inferred from homology"/>
<sequence>MPADRFLRALRGAALIGGCLFGAAAIAADGPTAQPLAADPALEARVLDLSHKLRCLVCQNQSIAESHAPLAVDLRDQVREQLAAGRSENEVVDYLVARYGDFVLYAPPFKATTLLLWLGPAALLLAGAGWLAIRLRRREREAAVSLSEAEHRRARELLAGNAAVPPSSEEPRS</sequence>
<dbReference type="EMBL" id="SNVV01000022">
    <property type="protein sequence ID" value="TDN47078.1"/>
    <property type="molecule type" value="Genomic_DNA"/>
</dbReference>
<dbReference type="FunFam" id="1.10.8.640:FF:000001">
    <property type="entry name" value="Cytochrome c-type biogenesis protein"/>
    <property type="match status" value="1"/>
</dbReference>
<comment type="function">
    <text evidence="7">Possible subunit of a heme lyase.</text>
</comment>
<gene>
    <name evidence="9" type="ORF">C7389_12235</name>
</gene>
<dbReference type="Gene3D" id="1.10.8.640">
    <property type="entry name" value="Cytochrome C biogenesis protein"/>
    <property type="match status" value="1"/>
</dbReference>
<protein>
    <recommendedName>
        <fullName evidence="7">Cytochrome c-type biogenesis protein</fullName>
    </recommendedName>
</protein>
<dbReference type="PANTHER" id="PTHR47870:SF1">
    <property type="entry name" value="CYTOCHROME C-TYPE BIOGENESIS PROTEIN CCMH"/>
    <property type="match status" value="1"/>
</dbReference>
<evidence type="ECO:0000256" key="7">
    <source>
        <dbReference type="RuleBase" id="RU364112"/>
    </source>
</evidence>
<dbReference type="InterPro" id="IPR005616">
    <property type="entry name" value="CcmH/CycL/Ccl2/NrfF_N"/>
</dbReference>
<dbReference type="InterPro" id="IPR038297">
    <property type="entry name" value="CcmH/CycL/NrfF/Ccl2_sf"/>
</dbReference>
<keyword evidence="4 7" id="KW-0732">Signal</keyword>
<feature type="transmembrane region" description="Helical" evidence="7">
    <location>
        <begin position="114"/>
        <end position="133"/>
    </location>
</feature>
<evidence type="ECO:0000259" key="8">
    <source>
        <dbReference type="Pfam" id="PF03918"/>
    </source>
</evidence>
<dbReference type="InterPro" id="IPR051263">
    <property type="entry name" value="C-type_cytochrome_biogenesis"/>
</dbReference>
<evidence type="ECO:0000256" key="6">
    <source>
        <dbReference type="ARBA" id="ARBA00023004"/>
    </source>
</evidence>
<dbReference type="Pfam" id="PF03918">
    <property type="entry name" value="CcmH"/>
    <property type="match status" value="1"/>
</dbReference>
<organism evidence="9 10">
    <name type="scientific">Azoarcus indigens</name>
    <dbReference type="NCBI Taxonomy" id="29545"/>
    <lineage>
        <taxon>Bacteria</taxon>
        <taxon>Pseudomonadati</taxon>
        <taxon>Pseudomonadota</taxon>
        <taxon>Betaproteobacteria</taxon>
        <taxon>Rhodocyclales</taxon>
        <taxon>Zoogloeaceae</taxon>
        <taxon>Azoarcus</taxon>
    </lineage>
</organism>
<keyword evidence="3 7" id="KW-0479">Metal-binding</keyword>
<keyword evidence="2 7" id="KW-0349">Heme</keyword>
<dbReference type="Proteomes" id="UP000295129">
    <property type="component" value="Unassembled WGS sequence"/>
</dbReference>
<keyword evidence="7" id="KW-0812">Transmembrane</keyword>
<evidence type="ECO:0000256" key="1">
    <source>
        <dbReference type="ARBA" id="ARBA00010342"/>
    </source>
</evidence>
<evidence type="ECO:0000256" key="2">
    <source>
        <dbReference type="ARBA" id="ARBA00022617"/>
    </source>
</evidence>
<dbReference type="OrthoDB" id="9804975at2"/>
<feature type="chain" id="PRO_5020863979" description="Cytochrome c-type biogenesis protein" evidence="7">
    <location>
        <begin position="28"/>
        <end position="173"/>
    </location>
</feature>
<keyword evidence="10" id="KW-1185">Reference proteome</keyword>
<dbReference type="GO" id="GO:0017004">
    <property type="term" value="P:cytochrome complex assembly"/>
    <property type="evidence" value="ECO:0007669"/>
    <property type="project" value="UniProtKB-KW"/>
</dbReference>
<dbReference type="AlphaFoldDB" id="A0A4R6DRZ4"/>
<feature type="domain" description="CcmH/CycL/Ccl2/NrfF N-terminal" evidence="8">
    <location>
        <begin position="24"/>
        <end position="158"/>
    </location>
</feature>
<dbReference type="GO" id="GO:0005886">
    <property type="term" value="C:plasma membrane"/>
    <property type="evidence" value="ECO:0007669"/>
    <property type="project" value="TreeGrafter"/>
</dbReference>
<keyword evidence="6 7" id="KW-0408">Iron</keyword>
<comment type="caution">
    <text evidence="9">The sequence shown here is derived from an EMBL/GenBank/DDBJ whole genome shotgun (WGS) entry which is preliminary data.</text>
</comment>
<keyword evidence="5" id="KW-0201">Cytochrome c-type biogenesis</keyword>